<dbReference type="PRINTS" id="PR00956">
    <property type="entry name" value="FLGMOTORFLIN"/>
</dbReference>
<evidence type="ECO:0000256" key="2">
    <source>
        <dbReference type="ARBA" id="ARBA00009226"/>
    </source>
</evidence>
<dbReference type="Pfam" id="PF01052">
    <property type="entry name" value="FliMN_C"/>
    <property type="match status" value="1"/>
</dbReference>
<organism evidence="8 9">
    <name type="scientific">Terrabacter carboxydivorans</name>
    <dbReference type="NCBI Taxonomy" id="619730"/>
    <lineage>
        <taxon>Bacteria</taxon>
        <taxon>Bacillati</taxon>
        <taxon>Actinomycetota</taxon>
        <taxon>Actinomycetes</taxon>
        <taxon>Micrococcales</taxon>
        <taxon>Intrasporangiaceae</taxon>
        <taxon>Terrabacter</taxon>
    </lineage>
</organism>
<dbReference type="PANTHER" id="PTHR43484:SF1">
    <property type="entry name" value="FLAGELLAR MOTOR SWITCH PROTEIN FLIN"/>
    <property type="match status" value="1"/>
</dbReference>
<keyword evidence="6" id="KW-0472">Membrane</keyword>
<evidence type="ECO:0000256" key="1">
    <source>
        <dbReference type="ARBA" id="ARBA00004413"/>
    </source>
</evidence>
<keyword evidence="3" id="KW-1003">Cell membrane</keyword>
<evidence type="ECO:0000256" key="4">
    <source>
        <dbReference type="ARBA" id="ARBA00022500"/>
    </source>
</evidence>
<dbReference type="InterPro" id="IPR051469">
    <property type="entry name" value="FliN/MopA/SpaO"/>
</dbReference>
<dbReference type="PANTHER" id="PTHR43484">
    <property type="match status" value="1"/>
</dbReference>
<dbReference type="Proteomes" id="UP001500730">
    <property type="component" value="Unassembled WGS sequence"/>
</dbReference>
<evidence type="ECO:0000259" key="7">
    <source>
        <dbReference type="Pfam" id="PF01052"/>
    </source>
</evidence>
<keyword evidence="9" id="KW-1185">Reference proteome</keyword>
<dbReference type="Gene3D" id="2.30.330.10">
    <property type="entry name" value="SpoA-like"/>
    <property type="match status" value="1"/>
</dbReference>
<feature type="domain" description="Flagellar motor switch protein FliN-like C-terminal" evidence="7">
    <location>
        <begin position="167"/>
        <end position="237"/>
    </location>
</feature>
<evidence type="ECO:0000256" key="5">
    <source>
        <dbReference type="ARBA" id="ARBA00022779"/>
    </source>
</evidence>
<protein>
    <recommendedName>
        <fullName evidence="7">Flagellar motor switch protein FliN-like C-terminal domain-containing protein</fullName>
    </recommendedName>
</protein>
<keyword evidence="5" id="KW-0283">Flagellar rotation</keyword>
<dbReference type="InterPro" id="IPR036429">
    <property type="entry name" value="SpoA-like_sf"/>
</dbReference>
<reference evidence="8 9" key="1">
    <citation type="journal article" date="2019" name="Int. J. Syst. Evol. Microbiol.">
        <title>The Global Catalogue of Microorganisms (GCM) 10K type strain sequencing project: providing services to taxonomists for standard genome sequencing and annotation.</title>
        <authorList>
            <consortium name="The Broad Institute Genomics Platform"/>
            <consortium name="The Broad Institute Genome Sequencing Center for Infectious Disease"/>
            <person name="Wu L."/>
            <person name="Ma J."/>
        </authorList>
    </citation>
    <scope>NUCLEOTIDE SEQUENCE [LARGE SCALE GENOMIC DNA]</scope>
    <source>
        <strain evidence="8 9">JCM 16259</strain>
    </source>
</reference>
<sequence length="244" mass="24159">MSPAHLSSVAERLVASLPVPGLVVAGQVAQVGPEALAGPGPGGAAVLSTSLVGPSPAELVLVVLDTTFVAVAGGGPAASVPAVLRPAFEAAASALGDGVLSELVAGDPGGLLADPEVSAVFEISDGVAPFGWLAIRHGASEAAGVGGGAGAAAATGGEPAFDGRLRRIQDVEMALTVEIGRTRMSVRDALSMEPGTVVELDRSAGAPVDILLNGRRIALGEVVVVDQDYAVRISRILDTAEARP</sequence>
<comment type="caution">
    <text evidence="8">The sequence shown here is derived from an EMBL/GenBank/DDBJ whole genome shotgun (WGS) entry which is preliminary data.</text>
</comment>
<accession>A0ABN3LG09</accession>
<dbReference type="RefSeq" id="WP_344254902.1">
    <property type="nucleotide sequence ID" value="NZ_BAAARE010000008.1"/>
</dbReference>
<dbReference type="InterPro" id="IPR001172">
    <property type="entry name" value="FliN_T3SS_HrcQb"/>
</dbReference>
<dbReference type="EMBL" id="BAAARE010000008">
    <property type="protein sequence ID" value="GAA2483358.1"/>
    <property type="molecule type" value="Genomic_DNA"/>
</dbReference>
<evidence type="ECO:0000256" key="3">
    <source>
        <dbReference type="ARBA" id="ARBA00022475"/>
    </source>
</evidence>
<evidence type="ECO:0000313" key="8">
    <source>
        <dbReference type="EMBL" id="GAA2483358.1"/>
    </source>
</evidence>
<dbReference type="InterPro" id="IPR012826">
    <property type="entry name" value="FliN"/>
</dbReference>
<comment type="subcellular location">
    <subcellularLocation>
        <location evidence="1">Cell membrane</location>
        <topology evidence="1">Peripheral membrane protein</topology>
        <orientation evidence="1">Cytoplasmic side</orientation>
    </subcellularLocation>
</comment>
<gene>
    <name evidence="8" type="ORF">GCM10009858_21550</name>
</gene>
<dbReference type="SUPFAM" id="SSF101801">
    <property type="entry name" value="Surface presentation of antigens (SPOA)"/>
    <property type="match status" value="1"/>
</dbReference>
<comment type="similarity">
    <text evidence="2">Belongs to the FliN/MopA/SpaO family.</text>
</comment>
<keyword evidence="4" id="KW-0145">Chemotaxis</keyword>
<proteinExistence type="inferred from homology"/>
<dbReference type="InterPro" id="IPR001543">
    <property type="entry name" value="FliN-like_C"/>
</dbReference>
<evidence type="ECO:0000256" key="6">
    <source>
        <dbReference type="ARBA" id="ARBA00023136"/>
    </source>
</evidence>
<name>A0ABN3LG09_9MICO</name>
<dbReference type="NCBIfam" id="TIGR02480">
    <property type="entry name" value="fliN"/>
    <property type="match status" value="1"/>
</dbReference>
<evidence type="ECO:0000313" key="9">
    <source>
        <dbReference type="Proteomes" id="UP001500730"/>
    </source>
</evidence>